<evidence type="ECO:0000313" key="7">
    <source>
        <dbReference type="EMBL" id="RWS16408.1"/>
    </source>
</evidence>
<comment type="subcellular location">
    <subcellularLocation>
        <location evidence="6">Cytoplasm</location>
    </subcellularLocation>
    <subcellularLocation>
        <location evidence="6">Nucleus</location>
        <location evidence="6">Nucleolus</location>
    </subcellularLocation>
    <text evidence="6">Shuttles between cytoplasm and nucleus/nucleolus.</text>
</comment>
<evidence type="ECO:0000256" key="5">
    <source>
        <dbReference type="ARBA" id="ARBA00062592"/>
    </source>
</evidence>
<keyword evidence="2 6" id="KW-0396">Initiation factor</keyword>
<dbReference type="PANTHER" id="PTHR10784">
    <property type="entry name" value="TRANSLATION INITIATION FACTOR 6"/>
    <property type="match status" value="1"/>
</dbReference>
<dbReference type="AlphaFoldDB" id="A0A3S3Q9M8"/>
<dbReference type="NCBIfam" id="TIGR00323">
    <property type="entry name" value="eIF-6"/>
    <property type="match status" value="1"/>
</dbReference>
<comment type="caution">
    <text evidence="7">The sequence shown here is derived from an EMBL/GenBank/DDBJ whole genome shotgun (WGS) entry which is preliminary data.</text>
</comment>
<evidence type="ECO:0000313" key="8">
    <source>
        <dbReference type="Proteomes" id="UP000285301"/>
    </source>
</evidence>
<dbReference type="GO" id="GO:0042256">
    <property type="term" value="P:cytosolic ribosome assembly"/>
    <property type="evidence" value="ECO:0007669"/>
    <property type="project" value="UniProtKB-UniRule"/>
</dbReference>
<dbReference type="PIRSF" id="PIRSF006413">
    <property type="entry name" value="IF-6"/>
    <property type="match status" value="1"/>
</dbReference>
<protein>
    <recommendedName>
        <fullName evidence="6">Eukaryotic translation initiation factor 6</fullName>
        <shortName evidence="6">eIF-6</shortName>
    </recommendedName>
</protein>
<evidence type="ECO:0000256" key="1">
    <source>
        <dbReference type="ARBA" id="ARBA00022490"/>
    </source>
</evidence>
<dbReference type="OrthoDB" id="4155914at2759"/>
<dbReference type="GO" id="GO:0042273">
    <property type="term" value="P:ribosomal large subunit biogenesis"/>
    <property type="evidence" value="ECO:0007669"/>
    <property type="project" value="UniProtKB-UniRule"/>
</dbReference>
<proteinExistence type="inferred from homology"/>
<evidence type="ECO:0000256" key="4">
    <source>
        <dbReference type="ARBA" id="ARBA00023242"/>
    </source>
</evidence>
<organism evidence="7 8">
    <name type="scientific">Dinothrombium tinctorium</name>
    <dbReference type="NCBI Taxonomy" id="1965070"/>
    <lineage>
        <taxon>Eukaryota</taxon>
        <taxon>Metazoa</taxon>
        <taxon>Ecdysozoa</taxon>
        <taxon>Arthropoda</taxon>
        <taxon>Chelicerata</taxon>
        <taxon>Arachnida</taxon>
        <taxon>Acari</taxon>
        <taxon>Acariformes</taxon>
        <taxon>Trombidiformes</taxon>
        <taxon>Prostigmata</taxon>
        <taxon>Anystina</taxon>
        <taxon>Parasitengona</taxon>
        <taxon>Trombidioidea</taxon>
        <taxon>Trombidiidae</taxon>
        <taxon>Dinothrombium</taxon>
    </lineage>
</organism>
<dbReference type="GO" id="GO:0005730">
    <property type="term" value="C:nucleolus"/>
    <property type="evidence" value="ECO:0007669"/>
    <property type="project" value="UniProtKB-SubCell"/>
</dbReference>
<dbReference type="STRING" id="1965070.A0A3S3Q9M8"/>
<keyword evidence="3 6" id="KW-0648">Protein biosynthesis</keyword>
<gene>
    <name evidence="6" type="primary">EIF6</name>
    <name evidence="7" type="ORF">B4U79_07196</name>
</gene>
<dbReference type="CDD" id="cd00527">
    <property type="entry name" value="IF6"/>
    <property type="match status" value="1"/>
</dbReference>
<evidence type="ECO:0000256" key="3">
    <source>
        <dbReference type="ARBA" id="ARBA00022917"/>
    </source>
</evidence>
<comment type="similarity">
    <text evidence="6">Belongs to the eIF-6 family.</text>
</comment>
<dbReference type="Proteomes" id="UP000285301">
    <property type="component" value="Unassembled WGS sequence"/>
</dbReference>
<dbReference type="GO" id="GO:0003743">
    <property type="term" value="F:translation initiation factor activity"/>
    <property type="evidence" value="ECO:0007669"/>
    <property type="project" value="UniProtKB-UniRule"/>
</dbReference>
<dbReference type="SUPFAM" id="SSF55909">
    <property type="entry name" value="Pentein"/>
    <property type="match status" value="1"/>
</dbReference>
<accession>A0A3S3Q9M8</accession>
<dbReference type="InterPro" id="IPR002769">
    <property type="entry name" value="eIF6"/>
</dbReference>
<reference evidence="7 8" key="1">
    <citation type="journal article" date="2018" name="Gigascience">
        <title>Genomes of trombidid mites reveal novel predicted allergens and laterally-transferred genes associated with secondary metabolism.</title>
        <authorList>
            <person name="Dong X."/>
            <person name="Chaisiri K."/>
            <person name="Xia D."/>
            <person name="Armstrong S.D."/>
            <person name="Fang Y."/>
            <person name="Donnelly M.J."/>
            <person name="Kadowaki T."/>
            <person name="McGarry J.W."/>
            <person name="Darby A.C."/>
            <person name="Makepeace B.L."/>
        </authorList>
    </citation>
    <scope>NUCLEOTIDE SEQUENCE [LARGE SCALE GENOMIC DNA]</scope>
    <source>
        <strain evidence="7">UoL-WK</strain>
    </source>
</reference>
<dbReference type="HAMAP" id="MF_00032">
    <property type="entry name" value="eIF_6"/>
    <property type="match status" value="1"/>
</dbReference>
<dbReference type="GO" id="GO:0043023">
    <property type="term" value="F:ribosomal large subunit binding"/>
    <property type="evidence" value="ECO:0007669"/>
    <property type="project" value="UniProtKB-UniRule"/>
</dbReference>
<dbReference type="FunFam" id="3.75.10.10:FF:000001">
    <property type="entry name" value="Eukaryotic translation initiation factor 6"/>
    <property type="match status" value="1"/>
</dbReference>
<keyword evidence="8" id="KW-1185">Reference proteome</keyword>
<dbReference type="GO" id="GO:0005737">
    <property type="term" value="C:cytoplasm"/>
    <property type="evidence" value="ECO:0007669"/>
    <property type="project" value="UniProtKB-SubCell"/>
</dbReference>
<keyword evidence="4 6" id="KW-0539">Nucleus</keyword>
<dbReference type="SMART" id="SM00654">
    <property type="entry name" value="eIF6"/>
    <property type="match status" value="1"/>
</dbReference>
<evidence type="ECO:0000256" key="2">
    <source>
        <dbReference type="ARBA" id="ARBA00022540"/>
    </source>
</evidence>
<dbReference type="Pfam" id="PF01912">
    <property type="entry name" value="eIF-6"/>
    <property type="match status" value="1"/>
</dbReference>
<sequence length="253" mass="27640">MALRVQFEGNNEIGAFTRLTNSYCLLGISASSNYYSIFESELGDVIPVCATSIGGTRIVGRLCVGNRHGLLVPSITSDEELQHIRNTLPDSIEIQRIEEKFSALGNIVAANDYVALIHPDIDRETKEIIEDVLKVETFAQSVGAHLLVGSYSILNNKGGIVAPNVKIEQLNELSTLLQIPLIASTINRGSHLIGGGMVVNDYIAFCGYDTTATELHLLENIFQLKGAPIGSGEQQQQQQEETMKRENLIESLL</sequence>
<keyword evidence="1 6" id="KW-0963">Cytoplasm</keyword>
<dbReference type="Gene3D" id="3.75.10.10">
    <property type="entry name" value="L-arginine/glycine Amidinotransferase, Chain A"/>
    <property type="match status" value="1"/>
</dbReference>
<evidence type="ECO:0000256" key="6">
    <source>
        <dbReference type="HAMAP-Rule" id="MF_03132"/>
    </source>
</evidence>
<dbReference type="EMBL" id="NCKU01000233">
    <property type="protein sequence ID" value="RWS16408.1"/>
    <property type="molecule type" value="Genomic_DNA"/>
</dbReference>
<comment type="function">
    <text evidence="6">Binds to the 60S ribosomal subunit and prevents its association with the 40S ribosomal subunit to form the 80S initiation complex in the cytoplasm. May also be involved in ribosome biogenesis.</text>
</comment>
<comment type="subunit">
    <text evidence="5">Monomer. Associates with the 60S ribosomal subunit. Interacts with RACK1. Interacts with DICER1, AGO2, TARBP2, MOV10 and RPL7A; they form a large RNA-induced silencing complex (RISC).</text>
</comment>
<name>A0A3S3Q9M8_9ACAR</name>
<keyword evidence="6" id="KW-0690">Ribosome biogenesis</keyword>